<dbReference type="AlphaFoldDB" id="A0A5C6DF40"/>
<name>A0A5C6DF40_9BACT</name>
<dbReference type="Proteomes" id="UP000319143">
    <property type="component" value="Unassembled WGS sequence"/>
</dbReference>
<organism evidence="2 3">
    <name type="scientific">Novipirellula artificiosorum</name>
    <dbReference type="NCBI Taxonomy" id="2528016"/>
    <lineage>
        <taxon>Bacteria</taxon>
        <taxon>Pseudomonadati</taxon>
        <taxon>Planctomycetota</taxon>
        <taxon>Planctomycetia</taxon>
        <taxon>Pirellulales</taxon>
        <taxon>Pirellulaceae</taxon>
        <taxon>Novipirellula</taxon>
    </lineage>
</organism>
<keyword evidence="1" id="KW-0472">Membrane</keyword>
<sequence>MTPYSLLEYNVAEVAILLIAILGCVFVGWLLWTCHSIHQMERRCDLAFKGLADAIAKEHLIIEHLLDSLPSDFEASTQSRVSVFCQRTSRALAQLRDDSNSRTLAESLSQTECELGLATDRLVEQIQKDESIANRATVAGCMRGLTDAKTQAYAAMLTYNQSAITMSAFARLLLPGMACKIIRRDLDRRSLIDWTPDVSS</sequence>
<reference evidence="2 3" key="1">
    <citation type="submission" date="2019-02" db="EMBL/GenBank/DDBJ databases">
        <title>Deep-cultivation of Planctomycetes and their phenomic and genomic characterization uncovers novel biology.</title>
        <authorList>
            <person name="Wiegand S."/>
            <person name="Jogler M."/>
            <person name="Boedeker C."/>
            <person name="Pinto D."/>
            <person name="Vollmers J."/>
            <person name="Rivas-Marin E."/>
            <person name="Kohn T."/>
            <person name="Peeters S.H."/>
            <person name="Heuer A."/>
            <person name="Rast P."/>
            <person name="Oberbeckmann S."/>
            <person name="Bunk B."/>
            <person name="Jeske O."/>
            <person name="Meyerdierks A."/>
            <person name="Storesund J.E."/>
            <person name="Kallscheuer N."/>
            <person name="Luecker S."/>
            <person name="Lage O.M."/>
            <person name="Pohl T."/>
            <person name="Merkel B.J."/>
            <person name="Hornburger P."/>
            <person name="Mueller R.-W."/>
            <person name="Bruemmer F."/>
            <person name="Labrenz M."/>
            <person name="Spormann A.M."/>
            <person name="Op Den Camp H."/>
            <person name="Overmann J."/>
            <person name="Amann R."/>
            <person name="Jetten M.S.M."/>
            <person name="Mascher T."/>
            <person name="Medema M.H."/>
            <person name="Devos D.P."/>
            <person name="Kaster A.-K."/>
            <person name="Ovreas L."/>
            <person name="Rohde M."/>
            <person name="Galperin M.Y."/>
            <person name="Jogler C."/>
        </authorList>
    </citation>
    <scope>NUCLEOTIDE SEQUENCE [LARGE SCALE GENOMIC DNA]</scope>
    <source>
        <strain evidence="2 3">Poly41</strain>
    </source>
</reference>
<dbReference type="OrthoDB" id="277740at2"/>
<evidence type="ECO:0008006" key="4">
    <source>
        <dbReference type="Google" id="ProtNLM"/>
    </source>
</evidence>
<protein>
    <recommendedName>
        <fullName evidence="4">LemA family protein</fullName>
    </recommendedName>
</protein>
<keyword evidence="3" id="KW-1185">Reference proteome</keyword>
<gene>
    <name evidence="2" type="ORF">Poly41_45080</name>
</gene>
<evidence type="ECO:0000313" key="2">
    <source>
        <dbReference type="EMBL" id="TWU34361.1"/>
    </source>
</evidence>
<keyword evidence="1" id="KW-0812">Transmembrane</keyword>
<accession>A0A5C6DF40</accession>
<evidence type="ECO:0000256" key="1">
    <source>
        <dbReference type="SAM" id="Phobius"/>
    </source>
</evidence>
<dbReference type="RefSeq" id="WP_146528756.1">
    <property type="nucleotide sequence ID" value="NZ_SJPV01000008.1"/>
</dbReference>
<keyword evidence="1" id="KW-1133">Transmembrane helix</keyword>
<comment type="caution">
    <text evidence="2">The sequence shown here is derived from an EMBL/GenBank/DDBJ whole genome shotgun (WGS) entry which is preliminary data.</text>
</comment>
<evidence type="ECO:0000313" key="3">
    <source>
        <dbReference type="Proteomes" id="UP000319143"/>
    </source>
</evidence>
<dbReference type="EMBL" id="SJPV01000008">
    <property type="protein sequence ID" value="TWU34361.1"/>
    <property type="molecule type" value="Genomic_DNA"/>
</dbReference>
<feature type="transmembrane region" description="Helical" evidence="1">
    <location>
        <begin position="12"/>
        <end position="32"/>
    </location>
</feature>
<proteinExistence type="predicted"/>